<reference evidence="3" key="1">
    <citation type="journal article" date="2023" name="Mol. Phylogenet. Evol.">
        <title>Genome-scale phylogeny and comparative genomics of the fungal order Sordariales.</title>
        <authorList>
            <person name="Hensen N."/>
            <person name="Bonometti L."/>
            <person name="Westerberg I."/>
            <person name="Brannstrom I.O."/>
            <person name="Guillou S."/>
            <person name="Cros-Aarteil S."/>
            <person name="Calhoun S."/>
            <person name="Haridas S."/>
            <person name="Kuo A."/>
            <person name="Mondo S."/>
            <person name="Pangilinan J."/>
            <person name="Riley R."/>
            <person name="LaButti K."/>
            <person name="Andreopoulos B."/>
            <person name="Lipzen A."/>
            <person name="Chen C."/>
            <person name="Yan M."/>
            <person name="Daum C."/>
            <person name="Ng V."/>
            <person name="Clum A."/>
            <person name="Steindorff A."/>
            <person name="Ohm R.A."/>
            <person name="Martin F."/>
            <person name="Silar P."/>
            <person name="Natvig D.O."/>
            <person name="Lalanne C."/>
            <person name="Gautier V."/>
            <person name="Ament-Velasquez S.L."/>
            <person name="Kruys A."/>
            <person name="Hutchinson M.I."/>
            <person name="Powell A.J."/>
            <person name="Barry K."/>
            <person name="Miller A.N."/>
            <person name="Grigoriev I.V."/>
            <person name="Debuchy R."/>
            <person name="Gladieux P."/>
            <person name="Hiltunen Thoren M."/>
            <person name="Johannesson H."/>
        </authorList>
    </citation>
    <scope>NUCLEOTIDE SEQUENCE</scope>
    <source>
        <strain evidence="3">SMH4131-1</strain>
    </source>
</reference>
<evidence type="ECO:0000313" key="4">
    <source>
        <dbReference type="Proteomes" id="UP001286456"/>
    </source>
</evidence>
<feature type="compositionally biased region" description="Polar residues" evidence="1">
    <location>
        <begin position="155"/>
        <end position="164"/>
    </location>
</feature>
<organism evidence="3 4">
    <name type="scientific">Cercophora scortea</name>
    <dbReference type="NCBI Taxonomy" id="314031"/>
    <lineage>
        <taxon>Eukaryota</taxon>
        <taxon>Fungi</taxon>
        <taxon>Dikarya</taxon>
        <taxon>Ascomycota</taxon>
        <taxon>Pezizomycotina</taxon>
        <taxon>Sordariomycetes</taxon>
        <taxon>Sordariomycetidae</taxon>
        <taxon>Sordariales</taxon>
        <taxon>Lasiosphaeriaceae</taxon>
        <taxon>Cercophora</taxon>
    </lineage>
</organism>
<comment type="caution">
    <text evidence="3">The sequence shown here is derived from an EMBL/GenBank/DDBJ whole genome shotgun (WGS) entry which is preliminary data.</text>
</comment>
<protein>
    <recommendedName>
        <fullName evidence="2">DUF7726 domain-containing protein</fullName>
    </recommendedName>
</protein>
<dbReference type="Proteomes" id="UP001286456">
    <property type="component" value="Unassembled WGS sequence"/>
</dbReference>
<keyword evidence="4" id="KW-1185">Reference proteome</keyword>
<dbReference type="Pfam" id="PF24852">
    <property type="entry name" value="DUF7726"/>
    <property type="match status" value="1"/>
</dbReference>
<evidence type="ECO:0000256" key="1">
    <source>
        <dbReference type="SAM" id="MobiDB-lite"/>
    </source>
</evidence>
<evidence type="ECO:0000313" key="3">
    <source>
        <dbReference type="EMBL" id="KAK3331693.1"/>
    </source>
</evidence>
<feature type="compositionally biased region" description="Basic and acidic residues" evidence="1">
    <location>
        <begin position="178"/>
        <end position="200"/>
    </location>
</feature>
<dbReference type="EMBL" id="JAUEPO010000002">
    <property type="protein sequence ID" value="KAK3331693.1"/>
    <property type="molecule type" value="Genomic_DNA"/>
</dbReference>
<feature type="region of interest" description="Disordered" evidence="1">
    <location>
        <begin position="154"/>
        <end position="200"/>
    </location>
</feature>
<name>A0AAE0IUW0_9PEZI</name>
<feature type="domain" description="DUF7726" evidence="2">
    <location>
        <begin position="73"/>
        <end position="151"/>
    </location>
</feature>
<accession>A0AAE0IUW0</accession>
<dbReference type="InterPro" id="IPR056143">
    <property type="entry name" value="DUF7726"/>
</dbReference>
<dbReference type="AlphaFoldDB" id="A0AAE0IUW0"/>
<gene>
    <name evidence="3" type="ORF">B0T19DRAFT_413817</name>
</gene>
<evidence type="ECO:0000259" key="2">
    <source>
        <dbReference type="Pfam" id="PF24852"/>
    </source>
</evidence>
<proteinExistence type="predicted"/>
<sequence>MPNQNTKNTIGDRDFRAALGGINANISLAPGGPYQRRDYRRARAIWRSVLYPDLHQRSDIRSDSERDLEVGANIDLNCDQVRAMIKIFLTTTNWTVREFRAATRPKDIHPGTLNNTEWVLFLVKRGPREGNNFLGYQMAWEFFKRRELLGFPLVQPNTGHVSSNTRDEVEGEEGEQENDNHDHQDHADSGADAGHEMREK</sequence>
<reference evidence="3" key="2">
    <citation type="submission" date="2023-06" db="EMBL/GenBank/DDBJ databases">
        <authorList>
            <consortium name="Lawrence Berkeley National Laboratory"/>
            <person name="Haridas S."/>
            <person name="Hensen N."/>
            <person name="Bonometti L."/>
            <person name="Westerberg I."/>
            <person name="Brannstrom I.O."/>
            <person name="Guillou S."/>
            <person name="Cros-Aarteil S."/>
            <person name="Calhoun S."/>
            <person name="Kuo A."/>
            <person name="Mondo S."/>
            <person name="Pangilinan J."/>
            <person name="Riley R."/>
            <person name="Labutti K."/>
            <person name="Andreopoulos B."/>
            <person name="Lipzen A."/>
            <person name="Chen C."/>
            <person name="Yanf M."/>
            <person name="Daum C."/>
            <person name="Ng V."/>
            <person name="Clum A."/>
            <person name="Steindorff A."/>
            <person name="Ohm R."/>
            <person name="Martin F."/>
            <person name="Silar P."/>
            <person name="Natvig D."/>
            <person name="Lalanne C."/>
            <person name="Gautier V."/>
            <person name="Ament-Velasquez S.L."/>
            <person name="Kruys A."/>
            <person name="Hutchinson M.I."/>
            <person name="Powell A.J."/>
            <person name="Barry K."/>
            <person name="Miller A.N."/>
            <person name="Grigoriev I.V."/>
            <person name="Debuchy R."/>
            <person name="Gladieux P."/>
            <person name="Thoren M.H."/>
            <person name="Johannesson H."/>
        </authorList>
    </citation>
    <scope>NUCLEOTIDE SEQUENCE</scope>
    <source>
        <strain evidence="3">SMH4131-1</strain>
    </source>
</reference>